<evidence type="ECO:0000313" key="2">
    <source>
        <dbReference type="Proteomes" id="UP001055811"/>
    </source>
</evidence>
<comment type="caution">
    <text evidence="1">The sequence shown here is derived from an EMBL/GenBank/DDBJ whole genome shotgun (WGS) entry which is preliminary data.</text>
</comment>
<protein>
    <submittedName>
        <fullName evidence="1">Uncharacterized protein</fullName>
    </submittedName>
</protein>
<reference evidence="2" key="1">
    <citation type="journal article" date="2022" name="Mol. Ecol. Resour.">
        <title>The genomes of chicory, endive, great burdock and yacon provide insights into Asteraceae palaeo-polyploidization history and plant inulin production.</title>
        <authorList>
            <person name="Fan W."/>
            <person name="Wang S."/>
            <person name="Wang H."/>
            <person name="Wang A."/>
            <person name="Jiang F."/>
            <person name="Liu H."/>
            <person name="Zhao H."/>
            <person name="Xu D."/>
            <person name="Zhang Y."/>
        </authorList>
    </citation>
    <scope>NUCLEOTIDE SEQUENCE [LARGE SCALE GENOMIC DNA]</scope>
    <source>
        <strain evidence="2">cv. Punajuju</strain>
    </source>
</reference>
<organism evidence="1 2">
    <name type="scientific">Cichorium intybus</name>
    <name type="common">Chicory</name>
    <dbReference type="NCBI Taxonomy" id="13427"/>
    <lineage>
        <taxon>Eukaryota</taxon>
        <taxon>Viridiplantae</taxon>
        <taxon>Streptophyta</taxon>
        <taxon>Embryophyta</taxon>
        <taxon>Tracheophyta</taxon>
        <taxon>Spermatophyta</taxon>
        <taxon>Magnoliopsida</taxon>
        <taxon>eudicotyledons</taxon>
        <taxon>Gunneridae</taxon>
        <taxon>Pentapetalae</taxon>
        <taxon>asterids</taxon>
        <taxon>campanulids</taxon>
        <taxon>Asterales</taxon>
        <taxon>Asteraceae</taxon>
        <taxon>Cichorioideae</taxon>
        <taxon>Cichorieae</taxon>
        <taxon>Cichoriinae</taxon>
        <taxon>Cichorium</taxon>
    </lineage>
</organism>
<dbReference type="EMBL" id="CM042012">
    <property type="protein sequence ID" value="KAI3749489.1"/>
    <property type="molecule type" value="Genomic_DNA"/>
</dbReference>
<proteinExistence type="predicted"/>
<evidence type="ECO:0000313" key="1">
    <source>
        <dbReference type="EMBL" id="KAI3749489.1"/>
    </source>
</evidence>
<sequence>MESITMGDHEDPPSNSTEEDDHQEQADVVPGGRLYECIFCKRGFTTAQALGGHMNIHRKDRAKGKPNDLSNSCSSKLEDRSCYAGPRSRFYQPILASYPPSYISTAPSDQEGLVRYTKYFSSTSSTVQPINHENYHQNVHGVITRPSSLRLQFGWSDDQNPKRSIDRCGNEEDELDLELRLGHDP</sequence>
<keyword evidence="2" id="KW-1185">Reference proteome</keyword>
<gene>
    <name evidence="1" type="ORF">L2E82_20102</name>
</gene>
<dbReference type="Proteomes" id="UP001055811">
    <property type="component" value="Linkage Group LG04"/>
</dbReference>
<reference evidence="1 2" key="2">
    <citation type="journal article" date="2022" name="Mol. Ecol. Resour.">
        <title>The genomes of chicory, endive, great burdock and yacon provide insights into Asteraceae paleo-polyploidization history and plant inulin production.</title>
        <authorList>
            <person name="Fan W."/>
            <person name="Wang S."/>
            <person name="Wang H."/>
            <person name="Wang A."/>
            <person name="Jiang F."/>
            <person name="Liu H."/>
            <person name="Zhao H."/>
            <person name="Xu D."/>
            <person name="Zhang Y."/>
        </authorList>
    </citation>
    <scope>NUCLEOTIDE SEQUENCE [LARGE SCALE GENOMIC DNA]</scope>
    <source>
        <strain evidence="2">cv. Punajuju</strain>
        <tissue evidence="1">Leaves</tissue>
    </source>
</reference>
<accession>A0ACB9DS27</accession>
<name>A0ACB9DS27_CICIN</name>